<accession>A0ACC1XQW1</accession>
<evidence type="ECO:0000313" key="2">
    <source>
        <dbReference type="Proteomes" id="UP001164539"/>
    </source>
</evidence>
<organism evidence="1 2">
    <name type="scientific">Melia azedarach</name>
    <name type="common">Chinaberry tree</name>
    <dbReference type="NCBI Taxonomy" id="155640"/>
    <lineage>
        <taxon>Eukaryota</taxon>
        <taxon>Viridiplantae</taxon>
        <taxon>Streptophyta</taxon>
        <taxon>Embryophyta</taxon>
        <taxon>Tracheophyta</taxon>
        <taxon>Spermatophyta</taxon>
        <taxon>Magnoliopsida</taxon>
        <taxon>eudicotyledons</taxon>
        <taxon>Gunneridae</taxon>
        <taxon>Pentapetalae</taxon>
        <taxon>rosids</taxon>
        <taxon>malvids</taxon>
        <taxon>Sapindales</taxon>
        <taxon>Meliaceae</taxon>
        <taxon>Melia</taxon>
    </lineage>
</organism>
<sequence>MSSCDSPDSPFCPSKPLKTLDNDQPELQEHRRSSESMEESHSLSCGICLLDEGKSIRGQIDSCDHYFCFVCITEWAKIESRCPMCKRRFTIIRRAPKEGVFPCERIVIVPKRDQTHRLYGNAAIGPPDPYLHVQCSVCHATTDENLLLLCDLCDMASHTYCVGLGLTVPEGDWFCHDCTVLRSEHNNAEIDTETFSAGGSQSIPNSGPECNNAELVSEIVIADGNQRIVENSRSEFNNSDNSEVMQPADANVSIFDIVHEEKYSSIPRARNFISYWSSCPVVPGSEIIVADNATSLSRRTDQNNASNSTELNARTLQHCRNVHGRIQALRENWSALRNRSLSFSSVSVESGARRRKRHNVSEVLCDRSDQPCSSSSGSGQELRTQDALSGNSYYIEKAWKMMKTAKSVLQKSERPSSSSSGSCWQVRTQDGSSGDSCDVEKASKMMKLAKSMLQKSERAGNLHLHSKNHSIKVNASQQARNTTSSLHIVERQQPGNNDLAMEKHCEHNSHQSETENNKSLISDCRDWITVTTVKSCEKLQSNDTTGLTESQLSRETQTQCDVYNVNGARLLGTNVCAASSSVGHEQGSSCLINLTRSMPGNSCSLIDKPDVCTSSSSKVNTLAEGMARKDDHAKSEIQSLVKLNLKILSRDKKLGYDEFKKVARLATHTILAACGLEHPKSGIHSFPGPTVCSHGEDIQQHSTKTLA</sequence>
<proteinExistence type="predicted"/>
<reference evidence="1 2" key="1">
    <citation type="journal article" date="2023" name="Science">
        <title>Complex scaffold remodeling in plant triterpene biosynthesis.</title>
        <authorList>
            <person name="De La Pena R."/>
            <person name="Hodgson H."/>
            <person name="Liu J.C."/>
            <person name="Stephenson M.J."/>
            <person name="Martin A.C."/>
            <person name="Owen C."/>
            <person name="Harkess A."/>
            <person name="Leebens-Mack J."/>
            <person name="Jimenez L.E."/>
            <person name="Osbourn A."/>
            <person name="Sattely E.S."/>
        </authorList>
    </citation>
    <scope>NUCLEOTIDE SEQUENCE [LARGE SCALE GENOMIC DNA]</scope>
    <source>
        <strain evidence="2">cv. JPN11</strain>
        <tissue evidence="1">Leaf</tissue>
    </source>
</reference>
<dbReference type="EMBL" id="CM051401">
    <property type="protein sequence ID" value="KAJ4713262.1"/>
    <property type="molecule type" value="Genomic_DNA"/>
</dbReference>
<comment type="caution">
    <text evidence="1">The sequence shown here is derived from an EMBL/GenBank/DDBJ whole genome shotgun (WGS) entry which is preliminary data.</text>
</comment>
<dbReference type="Proteomes" id="UP001164539">
    <property type="component" value="Chromosome 8"/>
</dbReference>
<protein>
    <submittedName>
        <fullName evidence="1">PHD and RING finger domain-containing protein</fullName>
    </submittedName>
</protein>
<name>A0ACC1XQW1_MELAZ</name>
<gene>
    <name evidence="1" type="ORF">OWV82_015379</name>
</gene>
<evidence type="ECO:0000313" key="1">
    <source>
        <dbReference type="EMBL" id="KAJ4713262.1"/>
    </source>
</evidence>
<keyword evidence="2" id="KW-1185">Reference proteome</keyword>